<evidence type="ECO:0000313" key="4">
    <source>
        <dbReference type="Proteomes" id="UP000002008"/>
    </source>
</evidence>
<protein>
    <submittedName>
        <fullName evidence="3">Uncharacterized protein</fullName>
    </submittedName>
</protein>
<feature type="transmembrane region" description="Helical" evidence="2">
    <location>
        <begin position="7"/>
        <end position="26"/>
    </location>
</feature>
<dbReference type="EnsemblBacteria" id="ABY34659">
    <property type="protein sequence ID" value="ABY34659"/>
    <property type="gene ID" value="Caur_1431"/>
</dbReference>
<reference evidence="4" key="1">
    <citation type="journal article" date="2011" name="BMC Genomics">
        <title>Complete genome sequence of the filamentous anoxygenic phototrophic bacterium Chloroflexus aurantiacus.</title>
        <authorList>
            <person name="Tang K.H."/>
            <person name="Barry K."/>
            <person name="Chertkov O."/>
            <person name="Dalin E."/>
            <person name="Han C.S."/>
            <person name="Hauser L.J."/>
            <person name="Honchak B.M."/>
            <person name="Karbach L.E."/>
            <person name="Land M.L."/>
            <person name="Lapidus A."/>
            <person name="Larimer F.W."/>
            <person name="Mikhailova N."/>
            <person name="Pitluck S."/>
            <person name="Pierson B.K."/>
            <person name="Blankenship R.E."/>
        </authorList>
    </citation>
    <scope>NUCLEOTIDE SEQUENCE [LARGE SCALE GENOMIC DNA]</scope>
    <source>
        <strain evidence="4">ATCC 29366 / DSM 635 / J-10-fl</strain>
    </source>
</reference>
<sequence length="154" mass="16987">MEERRRGSGWFGWVIFLLFVLAPSFLPPLARWLSFQTGIPIGTTELFIAIIVLIIVFSIGSSIVGALRRAAEGRDSLPIPRSDDTFRMPPSSPEEVFRVPPPPPEPPRMPTSATQLPGAPRFEPIIDPRILLFGILGLIVIGFVFGVLFLVLNP</sequence>
<accession>A9WAA0</accession>
<proteinExistence type="predicted"/>
<dbReference type="HOGENOM" id="CLU_1624189_0_0_0"/>
<feature type="compositionally biased region" description="Pro residues" evidence="1">
    <location>
        <begin position="99"/>
        <end position="109"/>
    </location>
</feature>
<dbReference type="STRING" id="324602.Caur_1431"/>
<feature type="transmembrane region" description="Helical" evidence="2">
    <location>
        <begin position="46"/>
        <end position="67"/>
    </location>
</feature>
<evidence type="ECO:0000313" key="3">
    <source>
        <dbReference type="EMBL" id="ABY34659.1"/>
    </source>
</evidence>
<dbReference type="InParanoid" id="A9WAA0"/>
<dbReference type="AlphaFoldDB" id="A9WAA0"/>
<dbReference type="EMBL" id="CP000909">
    <property type="protein sequence ID" value="ABY34659.1"/>
    <property type="molecule type" value="Genomic_DNA"/>
</dbReference>
<feature type="region of interest" description="Disordered" evidence="1">
    <location>
        <begin position="75"/>
        <end position="114"/>
    </location>
</feature>
<feature type="transmembrane region" description="Helical" evidence="2">
    <location>
        <begin position="130"/>
        <end position="152"/>
    </location>
</feature>
<evidence type="ECO:0000256" key="1">
    <source>
        <dbReference type="SAM" id="MobiDB-lite"/>
    </source>
</evidence>
<keyword evidence="2" id="KW-1133">Transmembrane helix</keyword>
<dbReference type="PATRIC" id="fig|324602.8.peg.1627"/>
<dbReference type="RefSeq" id="WP_012257315.1">
    <property type="nucleotide sequence ID" value="NC_010175.1"/>
</dbReference>
<evidence type="ECO:0000256" key="2">
    <source>
        <dbReference type="SAM" id="Phobius"/>
    </source>
</evidence>
<feature type="compositionally biased region" description="Basic and acidic residues" evidence="1">
    <location>
        <begin position="75"/>
        <end position="86"/>
    </location>
</feature>
<name>A9WAA0_CHLAA</name>
<dbReference type="KEGG" id="cau:Caur_1431"/>
<gene>
    <name evidence="3" type="ordered locus">Caur_1431</name>
</gene>
<organism evidence="3 4">
    <name type="scientific">Chloroflexus aurantiacus (strain ATCC 29366 / DSM 635 / J-10-fl)</name>
    <dbReference type="NCBI Taxonomy" id="324602"/>
    <lineage>
        <taxon>Bacteria</taxon>
        <taxon>Bacillati</taxon>
        <taxon>Chloroflexota</taxon>
        <taxon>Chloroflexia</taxon>
        <taxon>Chloroflexales</taxon>
        <taxon>Chloroflexineae</taxon>
        <taxon>Chloroflexaceae</taxon>
        <taxon>Chloroflexus</taxon>
    </lineage>
</organism>
<keyword evidence="2" id="KW-0812">Transmembrane</keyword>
<keyword evidence="2" id="KW-0472">Membrane</keyword>
<keyword evidence="4" id="KW-1185">Reference proteome</keyword>
<dbReference type="Proteomes" id="UP000002008">
    <property type="component" value="Chromosome"/>
</dbReference>